<dbReference type="GO" id="GO:0016226">
    <property type="term" value="P:iron-sulfur cluster assembly"/>
    <property type="evidence" value="ECO:0007669"/>
    <property type="project" value="InterPro"/>
</dbReference>
<protein>
    <submittedName>
        <fullName evidence="2">NifU family protein</fullName>
    </submittedName>
</protein>
<dbReference type="EMBL" id="WWNE01000003">
    <property type="protein sequence ID" value="NBG64735.1"/>
    <property type="molecule type" value="Genomic_DNA"/>
</dbReference>
<evidence type="ECO:0000259" key="1">
    <source>
        <dbReference type="Pfam" id="PF01106"/>
    </source>
</evidence>
<dbReference type="Proteomes" id="UP000470771">
    <property type="component" value="Unassembled WGS sequence"/>
</dbReference>
<dbReference type="RefSeq" id="WP_160631184.1">
    <property type="nucleotide sequence ID" value="NZ_WWNE01000003.1"/>
</dbReference>
<name>A0A6N9NJA9_9FLAO</name>
<organism evidence="2 3">
    <name type="scientific">Acidiluteibacter ferrifornacis</name>
    <dbReference type="NCBI Taxonomy" id="2692424"/>
    <lineage>
        <taxon>Bacteria</taxon>
        <taxon>Pseudomonadati</taxon>
        <taxon>Bacteroidota</taxon>
        <taxon>Flavobacteriia</taxon>
        <taxon>Flavobacteriales</taxon>
        <taxon>Cryomorphaceae</taxon>
        <taxon>Acidiluteibacter</taxon>
    </lineage>
</organism>
<gene>
    <name evidence="2" type="ORF">GQN54_01310</name>
</gene>
<keyword evidence="3" id="KW-1185">Reference proteome</keyword>
<dbReference type="Pfam" id="PF01106">
    <property type="entry name" value="NifU"/>
    <property type="match status" value="1"/>
</dbReference>
<dbReference type="PANTHER" id="PTHR11178">
    <property type="entry name" value="IRON-SULFUR CLUSTER SCAFFOLD PROTEIN NFU-RELATED"/>
    <property type="match status" value="1"/>
</dbReference>
<feature type="domain" description="NIF system FeS cluster assembly NifU C-terminal" evidence="1">
    <location>
        <begin position="11"/>
        <end position="77"/>
    </location>
</feature>
<dbReference type="AlphaFoldDB" id="A0A6N9NJA9"/>
<evidence type="ECO:0000313" key="3">
    <source>
        <dbReference type="Proteomes" id="UP000470771"/>
    </source>
</evidence>
<dbReference type="InterPro" id="IPR001075">
    <property type="entry name" value="NIF_FeS_clus_asmbl_NifU_C"/>
</dbReference>
<dbReference type="Gene3D" id="3.30.300.130">
    <property type="entry name" value="Fe-S cluster assembly (FSCA)"/>
    <property type="match status" value="1"/>
</dbReference>
<dbReference type="SUPFAM" id="SSF117916">
    <property type="entry name" value="Fe-S cluster assembly (FSCA) domain-like"/>
    <property type="match status" value="1"/>
</dbReference>
<comment type="caution">
    <text evidence="2">The sequence shown here is derived from an EMBL/GenBank/DDBJ whole genome shotgun (WGS) entry which is preliminary data.</text>
</comment>
<evidence type="ECO:0000313" key="2">
    <source>
        <dbReference type="EMBL" id="NBG64735.1"/>
    </source>
</evidence>
<dbReference type="GO" id="GO:0051536">
    <property type="term" value="F:iron-sulfur cluster binding"/>
    <property type="evidence" value="ECO:0007669"/>
    <property type="project" value="InterPro"/>
</dbReference>
<proteinExistence type="predicted"/>
<dbReference type="InterPro" id="IPR034904">
    <property type="entry name" value="FSCA_dom_sf"/>
</dbReference>
<reference evidence="2 3" key="1">
    <citation type="submission" date="2019-12" db="EMBL/GenBank/DDBJ databases">
        <authorList>
            <person name="Zhao J."/>
        </authorList>
    </citation>
    <scope>NUCLEOTIDE SEQUENCE [LARGE SCALE GENOMIC DNA]</scope>
    <source>
        <strain evidence="2 3">S-15</strain>
    </source>
</reference>
<sequence length="91" mass="9720">MSEKEILLQKVEAAIDQLRPFLEADGGNIELLDITPENVVKVKFLGACKSCSMSAMTLKGGVEESIKKAAPQIVSVVAVESESVAEETIVD</sequence>
<dbReference type="GO" id="GO:0005506">
    <property type="term" value="F:iron ion binding"/>
    <property type="evidence" value="ECO:0007669"/>
    <property type="project" value="InterPro"/>
</dbReference>
<accession>A0A6N9NJA9</accession>